<dbReference type="Gene3D" id="3.90.25.10">
    <property type="entry name" value="UDP-galactose 4-epimerase, domain 1"/>
    <property type="match status" value="1"/>
</dbReference>
<comment type="caution">
    <text evidence="4">The sequence shown here is derived from an EMBL/GenBank/DDBJ whole genome shotgun (WGS) entry which is preliminary data.</text>
</comment>
<evidence type="ECO:0000313" key="4">
    <source>
        <dbReference type="EMBL" id="GEL22008.1"/>
    </source>
</evidence>
<organism evidence="4 5">
    <name type="scientific">Pseudonocardia sulfidoxydans NBRC 16205</name>
    <dbReference type="NCBI Taxonomy" id="1223511"/>
    <lineage>
        <taxon>Bacteria</taxon>
        <taxon>Bacillati</taxon>
        <taxon>Actinomycetota</taxon>
        <taxon>Actinomycetes</taxon>
        <taxon>Pseudonocardiales</taxon>
        <taxon>Pseudonocardiaceae</taxon>
        <taxon>Pseudonocardia</taxon>
    </lineage>
</organism>
<evidence type="ECO:0000256" key="1">
    <source>
        <dbReference type="ARBA" id="ARBA00022857"/>
    </source>
</evidence>
<dbReference type="EMBL" id="BJVJ01000005">
    <property type="protein sequence ID" value="GEL22008.1"/>
    <property type="molecule type" value="Genomic_DNA"/>
</dbReference>
<feature type="domain" description="NAD-dependent epimerase/dehydratase" evidence="3">
    <location>
        <begin position="1"/>
        <end position="193"/>
    </location>
</feature>
<reference evidence="4 5" key="1">
    <citation type="submission" date="2019-07" db="EMBL/GenBank/DDBJ databases">
        <title>Whole genome shotgun sequence of Pseudonocardia sulfidoxydans NBRC 16205.</title>
        <authorList>
            <person name="Hosoyama A."/>
            <person name="Uohara A."/>
            <person name="Ohji S."/>
            <person name="Ichikawa N."/>
        </authorList>
    </citation>
    <scope>NUCLEOTIDE SEQUENCE [LARGE SCALE GENOMIC DNA]</scope>
    <source>
        <strain evidence="4 5">NBRC 16205</strain>
    </source>
</reference>
<dbReference type="InterPro" id="IPR001509">
    <property type="entry name" value="Epimerase_deHydtase"/>
</dbReference>
<evidence type="ECO:0000259" key="3">
    <source>
        <dbReference type="Pfam" id="PF01370"/>
    </source>
</evidence>
<proteinExistence type="predicted"/>
<dbReference type="Proteomes" id="UP000321685">
    <property type="component" value="Unassembled WGS sequence"/>
</dbReference>
<gene>
    <name evidence="4" type="ORF">PSU4_09620</name>
</gene>
<keyword evidence="1" id="KW-0521">NADP</keyword>
<dbReference type="PANTHER" id="PTHR43103:SF3">
    <property type="entry name" value="ADP-L-GLYCERO-D-MANNO-HEPTOSE-6-EPIMERASE"/>
    <property type="match status" value="1"/>
</dbReference>
<dbReference type="NCBIfam" id="NF043036">
    <property type="entry name" value="ErythonDh"/>
    <property type="match status" value="1"/>
</dbReference>
<dbReference type="GO" id="GO:0016491">
    <property type="term" value="F:oxidoreductase activity"/>
    <property type="evidence" value="ECO:0007669"/>
    <property type="project" value="InterPro"/>
</dbReference>
<dbReference type="SUPFAM" id="SSF51735">
    <property type="entry name" value="NAD(P)-binding Rossmann-fold domains"/>
    <property type="match status" value="1"/>
</dbReference>
<evidence type="ECO:0000313" key="5">
    <source>
        <dbReference type="Proteomes" id="UP000321685"/>
    </source>
</evidence>
<accession>A0A511DG81</accession>
<dbReference type="Pfam" id="PF01370">
    <property type="entry name" value="Epimerase"/>
    <property type="match status" value="1"/>
</dbReference>
<dbReference type="InterPro" id="IPR036291">
    <property type="entry name" value="NAD(P)-bd_dom_sf"/>
</dbReference>
<dbReference type="CDD" id="cd05238">
    <property type="entry name" value="Gne_like_SDR_e"/>
    <property type="match status" value="1"/>
</dbReference>
<evidence type="ECO:0000256" key="2">
    <source>
        <dbReference type="ARBA" id="ARBA00023277"/>
    </source>
</evidence>
<dbReference type="InterPro" id="IPR050005">
    <property type="entry name" value="DenD"/>
</dbReference>
<dbReference type="Gene3D" id="3.40.50.720">
    <property type="entry name" value="NAD(P)-binding Rossmann-like Domain"/>
    <property type="match status" value="1"/>
</dbReference>
<protein>
    <recommendedName>
        <fullName evidence="3">NAD-dependent epimerase/dehydratase domain-containing protein</fullName>
    </recommendedName>
</protein>
<sequence>MTGAAGFLGGRLARTLLDRGELDGRSVDELVLLDVVAASAGEGDPRVRTVVGDVADPALLGETVDARTGVVFHLAAVVSGQAEAEFDLGMRINLDGSRLLLDACRAAGSVPRVVFTSSVAVYGGDLPDVVTDATPLTPQTSYGTQKACAELLLADHTRRGHVDGRVLRLPTVTVRPGKPNAAASGFASGIVREPLAGVTTVVPVPPEVRMWVLSPRYAVESLVAGAELAPGRLGGSRAINLPGVSVSVGEMAAALERVAGPEVAARVSWRRDPAVEAIAATWPGAWDTSRAEALGLRGDADFDAIVRAYMEDDLPHNL</sequence>
<dbReference type="AlphaFoldDB" id="A0A511DG81"/>
<dbReference type="PANTHER" id="PTHR43103">
    <property type="entry name" value="NUCLEOSIDE-DIPHOSPHATE-SUGAR EPIMERASE"/>
    <property type="match status" value="1"/>
</dbReference>
<name>A0A511DG81_9PSEU</name>
<keyword evidence="2" id="KW-0119">Carbohydrate metabolism</keyword>
<keyword evidence="5" id="KW-1185">Reference proteome</keyword>